<dbReference type="NCBIfam" id="TIGR01451">
    <property type="entry name" value="B_ant_repeat"/>
    <property type="match status" value="1"/>
</dbReference>
<keyword evidence="5" id="KW-1185">Reference proteome</keyword>
<reference evidence="4 5" key="1">
    <citation type="submission" date="2020-08" db="EMBL/GenBank/DDBJ databases">
        <title>Sequencing the genomes of 1000 actinobacteria strains.</title>
        <authorList>
            <person name="Klenk H.-P."/>
        </authorList>
    </citation>
    <scope>NUCLEOTIDE SEQUENCE [LARGE SCALE GENOMIC DNA]</scope>
    <source>
        <strain evidence="4 5">DSM 46887</strain>
    </source>
</reference>
<feature type="domain" description="DUF7927" evidence="3">
    <location>
        <begin position="171"/>
        <end position="269"/>
    </location>
</feature>
<accession>A0A7W9IH05</accession>
<dbReference type="RefSeq" id="WP_184543290.1">
    <property type="nucleotide sequence ID" value="NZ_JACHMP010000001.1"/>
</dbReference>
<protein>
    <submittedName>
        <fullName evidence="4">Putative repeat protein (TIGR01451 family)</fullName>
    </submittedName>
</protein>
<evidence type="ECO:0000313" key="4">
    <source>
        <dbReference type="EMBL" id="MBB5820533.1"/>
    </source>
</evidence>
<dbReference type="GO" id="GO:0005975">
    <property type="term" value="P:carbohydrate metabolic process"/>
    <property type="evidence" value="ECO:0007669"/>
    <property type="project" value="UniProtKB-ARBA"/>
</dbReference>
<dbReference type="Gene3D" id="2.60.40.10">
    <property type="entry name" value="Immunoglobulins"/>
    <property type="match status" value="1"/>
</dbReference>
<dbReference type="Proteomes" id="UP000540685">
    <property type="component" value="Unassembled WGS sequence"/>
</dbReference>
<dbReference type="InterPro" id="IPR057687">
    <property type="entry name" value="DUF7927"/>
</dbReference>
<feature type="domain" description="DUF7927" evidence="3">
    <location>
        <begin position="47"/>
        <end position="143"/>
    </location>
</feature>
<evidence type="ECO:0000313" key="5">
    <source>
        <dbReference type="Proteomes" id="UP000540685"/>
    </source>
</evidence>
<sequence length="468" mass="47703">MSGRSSAGSLPKASARPSPRPDGVPSARHTGGAELRIEKSFSPAVPRPGRAVTYTITVTNPGTAVHPGATVVDDLAGVLDDAVFNDDASASSGSVSFSAPRVAWTGDVAAGQTVTITYSVTAGDPPAGNRRLAGLLVGPEGSNCETGSADPACGNLDAPGLPLLYVLMTADRETVRPGGTVSYTITATNLGAAAYPGARLTGDLSRTLDDARYNGDARATSGDVSLEGTRLVWEGDVPVGATVEITYSVTADDPDTGDRLLDSGVQAHGGGTNCPDPVPWSARIAGPVPGADPGCSQRIAVEGVTIRKPEGRDVGVAPDSDCPMGSADPDCAGGPNTIVRETARHPAPVPPPGRVPAQADVTGSAHDHDQAHLPEPVCTLEFECVPESEPAPRVPPAGMIQDRPFPFPSPVGPAGPTGEGTASRLPFTGPPLGPASAGLLLLVLGLAVRLGARRGVWRRSVSRRRRRA</sequence>
<evidence type="ECO:0000259" key="3">
    <source>
        <dbReference type="Pfam" id="PF25549"/>
    </source>
</evidence>
<dbReference type="EMBL" id="JACHMP010000001">
    <property type="protein sequence ID" value="MBB5820533.1"/>
    <property type="molecule type" value="Genomic_DNA"/>
</dbReference>
<feature type="transmembrane region" description="Helical" evidence="2">
    <location>
        <begin position="432"/>
        <end position="452"/>
    </location>
</feature>
<gene>
    <name evidence="4" type="ORF">F4562_003595</name>
</gene>
<dbReference type="AlphaFoldDB" id="A0A7W9IH05"/>
<proteinExistence type="predicted"/>
<keyword evidence="2" id="KW-0812">Transmembrane</keyword>
<comment type="caution">
    <text evidence="4">The sequence shown here is derived from an EMBL/GenBank/DDBJ whole genome shotgun (WGS) entry which is preliminary data.</text>
</comment>
<dbReference type="InterPro" id="IPR047589">
    <property type="entry name" value="DUF11_rpt"/>
</dbReference>
<feature type="region of interest" description="Disordered" evidence="1">
    <location>
        <begin position="1"/>
        <end position="48"/>
    </location>
</feature>
<dbReference type="InterPro" id="IPR013783">
    <property type="entry name" value="Ig-like_fold"/>
</dbReference>
<evidence type="ECO:0000256" key="1">
    <source>
        <dbReference type="SAM" id="MobiDB-lite"/>
    </source>
</evidence>
<organism evidence="4 5">
    <name type="scientific">Streptosporangium becharense</name>
    <dbReference type="NCBI Taxonomy" id="1816182"/>
    <lineage>
        <taxon>Bacteria</taxon>
        <taxon>Bacillati</taxon>
        <taxon>Actinomycetota</taxon>
        <taxon>Actinomycetes</taxon>
        <taxon>Streptosporangiales</taxon>
        <taxon>Streptosporangiaceae</taxon>
        <taxon>Streptosporangium</taxon>
    </lineage>
</organism>
<evidence type="ECO:0000256" key="2">
    <source>
        <dbReference type="SAM" id="Phobius"/>
    </source>
</evidence>
<dbReference type="Pfam" id="PF25549">
    <property type="entry name" value="DUF7927"/>
    <property type="match status" value="2"/>
</dbReference>
<name>A0A7W9IH05_9ACTN</name>
<keyword evidence="2" id="KW-1133">Transmembrane helix</keyword>
<keyword evidence="2" id="KW-0472">Membrane</keyword>